<gene>
    <name evidence="2" type="ORF">RT41_GL001637</name>
</gene>
<feature type="domain" description="SprT-like" evidence="1">
    <location>
        <begin position="11"/>
        <end position="147"/>
    </location>
</feature>
<sequence length="153" mass="18326">MMDKENQLTNELLTMRVRQISLDKFQRPFLHQAYWNYRLISTGGRFFPKDGHLDFNPRMAELPEFERIVLHELTHYHLFMQHRGYRHQDADFKATLKKVGGSRYAPTITNPKFTYQCENCGLLFYRQRKIKISKYRCGKCGGKLILQNKKEHL</sequence>
<proteinExistence type="predicted"/>
<dbReference type="InterPro" id="IPR006640">
    <property type="entry name" value="SprT-like_domain"/>
</dbReference>
<organism evidence="2 3">
    <name type="scientific">Lactococcus fujiensis JCM 16395</name>
    <dbReference type="NCBI Taxonomy" id="1291764"/>
    <lineage>
        <taxon>Bacteria</taxon>
        <taxon>Bacillati</taxon>
        <taxon>Bacillota</taxon>
        <taxon>Bacilli</taxon>
        <taxon>Lactobacillales</taxon>
        <taxon>Streptococcaceae</taxon>
        <taxon>Lactococcus</taxon>
    </lineage>
</organism>
<dbReference type="NCBIfam" id="NF003339">
    <property type="entry name" value="PRK04351.1"/>
    <property type="match status" value="1"/>
</dbReference>
<dbReference type="Proteomes" id="UP000218181">
    <property type="component" value="Unassembled WGS sequence"/>
</dbReference>
<dbReference type="SMART" id="SM00731">
    <property type="entry name" value="SprT"/>
    <property type="match status" value="1"/>
</dbReference>
<dbReference type="STRING" id="1291764.GCA_001311235_01874"/>
<reference evidence="2 3" key="1">
    <citation type="submission" date="2014-12" db="EMBL/GenBank/DDBJ databases">
        <title>Draft genome sequences of 10 type strains of Lactococcus.</title>
        <authorList>
            <person name="Sun Z."/>
            <person name="Zhong Z."/>
            <person name="Liu W."/>
            <person name="Zhang W."/>
            <person name="Zhang H."/>
        </authorList>
    </citation>
    <scope>NUCLEOTIDE SEQUENCE [LARGE SCALE GENOMIC DNA]</scope>
    <source>
        <strain evidence="2 3">JCM 16395</strain>
    </source>
</reference>
<dbReference type="InterPro" id="IPR035240">
    <property type="entry name" value="SprT_Zn_ribbon"/>
</dbReference>
<dbReference type="Pfam" id="PF10263">
    <property type="entry name" value="SprT-like"/>
    <property type="match status" value="1"/>
</dbReference>
<name>A0A2A5RKV2_9LACT</name>
<evidence type="ECO:0000313" key="2">
    <source>
        <dbReference type="EMBL" id="PCR99831.1"/>
    </source>
</evidence>
<accession>A0A2A5RKV2</accession>
<dbReference type="Pfam" id="PF17283">
    <property type="entry name" value="Zn_ribbon_SprT"/>
    <property type="match status" value="1"/>
</dbReference>
<protein>
    <recommendedName>
        <fullName evidence="1">SprT-like domain-containing protein</fullName>
    </recommendedName>
</protein>
<evidence type="ECO:0000313" key="3">
    <source>
        <dbReference type="Proteomes" id="UP000218181"/>
    </source>
</evidence>
<keyword evidence="3" id="KW-1185">Reference proteome</keyword>
<evidence type="ECO:0000259" key="1">
    <source>
        <dbReference type="SMART" id="SM00731"/>
    </source>
</evidence>
<comment type="caution">
    <text evidence="2">The sequence shown here is derived from an EMBL/GenBank/DDBJ whole genome shotgun (WGS) entry which is preliminary data.</text>
</comment>
<dbReference type="GO" id="GO:0006950">
    <property type="term" value="P:response to stress"/>
    <property type="evidence" value="ECO:0007669"/>
    <property type="project" value="UniProtKB-ARBA"/>
</dbReference>
<dbReference type="EMBL" id="JXJU01000006">
    <property type="protein sequence ID" value="PCR99831.1"/>
    <property type="molecule type" value="Genomic_DNA"/>
</dbReference>
<dbReference type="AlphaFoldDB" id="A0A2A5RKV2"/>